<name>A0A859I9K4_9MOLU</name>
<proteinExistence type="predicted"/>
<dbReference type="EMBL" id="CP055264">
    <property type="protein sequence ID" value="QKX95259.1"/>
    <property type="molecule type" value="Genomic_DNA"/>
</dbReference>
<gene>
    <name evidence="2" type="ORF">RP166_2650</name>
</gene>
<feature type="coiled-coil region" evidence="1">
    <location>
        <begin position="1"/>
        <end position="91"/>
    </location>
</feature>
<dbReference type="KEGG" id="rphy:RP166_2650"/>
<accession>A0A859I9K4</accession>
<sequence>MEEIQKQIANYKNMVSELEQETKKLKEQIAKNNENTKQLQEKLLTKQTQINKINQELVSLSNQQISLQQELNNLTQLFDEWEKNCEIKANEIASNLDLKNVKRVIDQKIYYSTEPFTVELKPFNPYQPQKNENKQTINSLEIKINNVKYYYIKFSFYYNFFCIKDKDLNEIHRIYNITKSPTDWMFQFSHNVSETLPPTKLNNYKSLLEQKNNDLSEIKQQLTKKQQELNKYQQECTDLIINQKPDDTLQQELNNKETHIKTLKNEMQQLKIKEQGFRSEIDTLKLENKNLKEKYTNDLNKIQEQLNTSKTENEQLEKEIKEIQDELVKNGNANEALVNQLNNKQTQIKDLKGKINILEANEIQLQEIINQKDEEIAKLQQTIQEQAEQIIKLTAEIETNMKTFKQQAIKIQQLEGAISGLEGASGSLGFENKELQHEIEKLKEQLRTEQLAHKAMKKQLDDQILRLEEDKSTLTTKADQLKIKTSKWDKSVERTGAVVNTVISTKSGAIIGASLGSAILPGVGTIIGGGIGGLISGAASVASKWDTYKQWLGW</sequence>
<dbReference type="Proteomes" id="UP000509122">
    <property type="component" value="Chromosome"/>
</dbReference>
<keyword evidence="1" id="KW-0175">Coiled coil</keyword>
<dbReference type="AlphaFoldDB" id="A0A859I9K4"/>
<reference evidence="2 3" key="1">
    <citation type="submission" date="2020-06" db="EMBL/GenBank/DDBJ databases">
        <title>Complete genome sequence of Candidatus Phytoplasma asteris RP166.</title>
        <authorList>
            <person name="Cho S.-T."/>
            <person name="Zwolinska A."/>
            <person name="Huang W."/>
            <person name="Wouters R."/>
            <person name="Hogenhout S.A."/>
            <person name="Kuo C.-H."/>
        </authorList>
    </citation>
    <scope>NUCLEOTIDE SEQUENCE [LARGE SCALE GENOMIC DNA]</scope>
    <source>
        <strain evidence="2">RP166</strain>
    </source>
</reference>
<feature type="coiled-coil region" evidence="1">
    <location>
        <begin position="201"/>
        <end position="396"/>
    </location>
</feature>
<evidence type="ECO:0000313" key="2">
    <source>
        <dbReference type="EMBL" id="QKX95259.1"/>
    </source>
</evidence>
<evidence type="ECO:0000256" key="1">
    <source>
        <dbReference type="SAM" id="Coils"/>
    </source>
</evidence>
<dbReference type="PANTHER" id="PTHR45615:SF63">
    <property type="entry name" value="CHROMOSOME UNDETERMINED SCAFFOLD_10, WHOLE GENOME SHOTGUN SEQUENCE"/>
    <property type="match status" value="1"/>
</dbReference>
<dbReference type="PANTHER" id="PTHR45615">
    <property type="entry name" value="MYOSIN HEAVY CHAIN, NON-MUSCLE"/>
    <property type="match status" value="1"/>
</dbReference>
<evidence type="ECO:0000313" key="3">
    <source>
        <dbReference type="Proteomes" id="UP000509122"/>
    </source>
</evidence>
<organism evidence="2 3">
    <name type="scientific">Rapeseed phyllody phytoplasma</name>
    <dbReference type="NCBI Taxonomy" id="2490543"/>
    <lineage>
        <taxon>Bacteria</taxon>
        <taxon>Bacillati</taxon>
        <taxon>Mycoplasmatota</taxon>
        <taxon>Mollicutes</taxon>
        <taxon>Acholeplasmatales</taxon>
        <taxon>Acholeplasmataceae</taxon>
        <taxon>Candidatus Phytoplasma</taxon>
        <taxon>16SrI (Aster yellows group)</taxon>
    </lineage>
</organism>
<feature type="coiled-coil region" evidence="1">
    <location>
        <begin position="432"/>
        <end position="484"/>
    </location>
</feature>
<protein>
    <submittedName>
        <fullName evidence="2">Uncharacterized protein</fullName>
    </submittedName>
</protein>